<evidence type="ECO:0000256" key="2">
    <source>
        <dbReference type="ARBA" id="ARBA00022448"/>
    </source>
</evidence>
<dbReference type="AlphaFoldDB" id="A0A1M6CM66"/>
<accession>A0A1M6CM66</accession>
<dbReference type="EMBL" id="FQZS01000005">
    <property type="protein sequence ID" value="SHI62013.1"/>
    <property type="molecule type" value="Genomic_DNA"/>
</dbReference>
<dbReference type="Proteomes" id="UP000184442">
    <property type="component" value="Unassembled WGS sequence"/>
</dbReference>
<dbReference type="Gene3D" id="1.10.132.50">
    <property type="entry name" value="ATP synthase (C/AC39) subunit, domain 3"/>
    <property type="match status" value="1"/>
</dbReference>
<dbReference type="Gene3D" id="1.20.1690.10">
    <property type="entry name" value="V-type ATP synthase subunit C domain"/>
    <property type="match status" value="2"/>
</dbReference>
<evidence type="ECO:0000313" key="4">
    <source>
        <dbReference type="EMBL" id="SHI62013.1"/>
    </source>
</evidence>
<dbReference type="InterPro" id="IPR036079">
    <property type="entry name" value="ATPase_csu/dsu_sf"/>
</dbReference>
<dbReference type="InterPro" id="IPR035067">
    <property type="entry name" value="V-type_ATPase_csu/dsu"/>
</dbReference>
<dbReference type="SUPFAM" id="SSF103486">
    <property type="entry name" value="V-type ATP synthase subunit C"/>
    <property type="match status" value="1"/>
</dbReference>
<evidence type="ECO:0000313" key="5">
    <source>
        <dbReference type="Proteomes" id="UP000184442"/>
    </source>
</evidence>
<keyword evidence="2" id="KW-0813">Transport</keyword>
<keyword evidence="3" id="KW-0406">Ion transport</keyword>
<dbReference type="NCBIfam" id="NF002266">
    <property type="entry name" value="PRK01198.1-2"/>
    <property type="match status" value="1"/>
</dbReference>
<protein>
    <submittedName>
        <fullName evidence="4">V/A-type H+-transporting ATPase subunit C</fullName>
    </submittedName>
</protein>
<dbReference type="PANTHER" id="PTHR38682:SF1">
    <property type="entry name" value="V-TYPE ATP SYNTHASE SUBUNIT C"/>
    <property type="match status" value="1"/>
</dbReference>
<dbReference type="InterPro" id="IPR044911">
    <property type="entry name" value="V-type_ATPase_csu/dsu_dom_3"/>
</dbReference>
<evidence type="ECO:0000256" key="3">
    <source>
        <dbReference type="ARBA" id="ARBA00023065"/>
    </source>
</evidence>
<dbReference type="Pfam" id="PF01992">
    <property type="entry name" value="vATP-synt_AC39"/>
    <property type="match status" value="1"/>
</dbReference>
<dbReference type="InterPro" id="IPR050873">
    <property type="entry name" value="V-ATPase_V0D/AC39_subunit"/>
</dbReference>
<dbReference type="STRING" id="1122184.SAMN02745176_00845"/>
<dbReference type="InterPro" id="IPR002843">
    <property type="entry name" value="ATPase_V0-cplx_csu/dsu"/>
</dbReference>
<evidence type="ECO:0000256" key="1">
    <source>
        <dbReference type="ARBA" id="ARBA00006709"/>
    </source>
</evidence>
<organism evidence="4 5">
    <name type="scientific">Lutispora thermophila DSM 19022</name>
    <dbReference type="NCBI Taxonomy" id="1122184"/>
    <lineage>
        <taxon>Bacteria</taxon>
        <taxon>Bacillati</taxon>
        <taxon>Bacillota</taxon>
        <taxon>Clostridia</taxon>
        <taxon>Lutisporales</taxon>
        <taxon>Lutisporaceae</taxon>
        <taxon>Lutispora</taxon>
    </lineage>
</organism>
<dbReference type="OrthoDB" id="1653at2"/>
<keyword evidence="5" id="KW-1185">Reference proteome</keyword>
<reference evidence="4 5" key="1">
    <citation type="submission" date="2016-11" db="EMBL/GenBank/DDBJ databases">
        <authorList>
            <person name="Jaros S."/>
            <person name="Januszkiewicz K."/>
            <person name="Wedrychowicz H."/>
        </authorList>
    </citation>
    <scope>NUCLEOTIDE SEQUENCE [LARGE SCALE GENOMIC DNA]</scope>
    <source>
        <strain evidence="4 5">DSM 19022</strain>
    </source>
</reference>
<gene>
    <name evidence="4" type="ORF">SAMN02745176_00845</name>
</gene>
<proteinExistence type="inferred from homology"/>
<dbReference type="PANTHER" id="PTHR38682">
    <property type="entry name" value="V-TYPE ATP SYNTHASE SUBUNIT C"/>
    <property type="match status" value="1"/>
</dbReference>
<dbReference type="GO" id="GO:0046961">
    <property type="term" value="F:proton-transporting ATPase activity, rotational mechanism"/>
    <property type="evidence" value="ECO:0007669"/>
    <property type="project" value="InterPro"/>
</dbReference>
<comment type="similarity">
    <text evidence="1">Belongs to the V-ATPase V0D/AC39 subunit family.</text>
</comment>
<sequence length="333" mass="39151">MDRMDYIQAVTRTRVLEKKLLSKGRIDRMIEARDIGEIFKTLNETEYSSAVAGVSRDEDYENILSYELKRVYKLMREITKDQVVVDLMALKYDYHNLKVLVKERMLNKDLSKLYISIGSTDFKKIKDGFIEGNLRDVQPEFREAIEAVLKDFEINKDPQRIDIILDRFYIQHLYKMAEATGIKLFIDYVKDMIDFINIKSTIRLKKQGKDMNFLEEVLFPNGNIDKDLILMSFSDSIENMITRFKNYRIGSGLLKGLESYRVTNRLSDLEKFMDNYLIDINKPSKYVNFGPEPIFSYLVAKEAEIKTLRIIMVSKLNKLSPEATRERVRDLYV</sequence>
<name>A0A1M6CM66_9FIRM</name>
<dbReference type="RefSeq" id="WP_073024862.1">
    <property type="nucleotide sequence ID" value="NZ_FQZS01000005.1"/>
</dbReference>